<accession>A0A3D9LFB8</accession>
<evidence type="ECO:0000313" key="7">
    <source>
        <dbReference type="Proteomes" id="UP000256727"/>
    </source>
</evidence>
<keyword evidence="1 4" id="KW-0732">Signal</keyword>
<dbReference type="InterPro" id="IPR013320">
    <property type="entry name" value="ConA-like_dom_sf"/>
</dbReference>
<feature type="chain" id="PRO_5017746761" evidence="4">
    <location>
        <begin position="32"/>
        <end position="1437"/>
    </location>
</feature>
<dbReference type="InterPro" id="IPR013783">
    <property type="entry name" value="Ig-like_fold"/>
</dbReference>
<dbReference type="Gene3D" id="2.60.40.10">
    <property type="entry name" value="Immunoglobulins"/>
    <property type="match status" value="1"/>
</dbReference>
<feature type="domain" description="SLH" evidence="5">
    <location>
        <begin position="1377"/>
        <end position="1437"/>
    </location>
</feature>
<dbReference type="Pfam" id="PF00395">
    <property type="entry name" value="SLH"/>
    <property type="match status" value="3"/>
</dbReference>
<dbReference type="SUPFAM" id="SSF56300">
    <property type="entry name" value="Metallo-dependent phosphatases"/>
    <property type="match status" value="1"/>
</dbReference>
<dbReference type="Pfam" id="PF16403">
    <property type="entry name" value="Bact_surface_Ig-like"/>
    <property type="match status" value="1"/>
</dbReference>
<evidence type="ECO:0000256" key="4">
    <source>
        <dbReference type="SAM" id="SignalP"/>
    </source>
</evidence>
<dbReference type="InterPro" id="IPR004843">
    <property type="entry name" value="Calcineurin-like_PHP"/>
</dbReference>
<proteinExistence type="predicted"/>
<dbReference type="PANTHER" id="PTHR43143:SF5">
    <property type="entry name" value="SECRETED PROTEIN"/>
    <property type="match status" value="1"/>
</dbReference>
<feature type="domain" description="SLH" evidence="5">
    <location>
        <begin position="1257"/>
        <end position="1320"/>
    </location>
</feature>
<dbReference type="InterPro" id="IPR051918">
    <property type="entry name" value="STPP_CPPED1"/>
</dbReference>
<organism evidence="6 7">
    <name type="scientific">Citricoccus muralis</name>
    <dbReference type="NCBI Taxonomy" id="169134"/>
    <lineage>
        <taxon>Bacteria</taxon>
        <taxon>Bacillati</taxon>
        <taxon>Actinomycetota</taxon>
        <taxon>Actinomycetes</taxon>
        <taxon>Micrococcales</taxon>
        <taxon>Micrococcaceae</taxon>
        <taxon>Citricoccus</taxon>
    </lineage>
</organism>
<comment type="caution">
    <text evidence="6">The sequence shown here is derived from an EMBL/GenBank/DDBJ whole genome shotgun (WGS) entry which is preliminary data.</text>
</comment>
<dbReference type="SMART" id="SM00560">
    <property type="entry name" value="LamGL"/>
    <property type="match status" value="2"/>
</dbReference>
<dbReference type="GO" id="GO:0016787">
    <property type="term" value="F:hydrolase activity"/>
    <property type="evidence" value="ECO:0007669"/>
    <property type="project" value="InterPro"/>
</dbReference>
<feature type="region of interest" description="Disordered" evidence="3">
    <location>
        <begin position="838"/>
        <end position="857"/>
    </location>
</feature>
<evidence type="ECO:0000259" key="5">
    <source>
        <dbReference type="PROSITE" id="PS51272"/>
    </source>
</evidence>
<dbReference type="Pfam" id="PF00149">
    <property type="entry name" value="Metallophos"/>
    <property type="match status" value="1"/>
</dbReference>
<dbReference type="PANTHER" id="PTHR43143">
    <property type="entry name" value="METALLOPHOSPHOESTERASE, CALCINEURIN SUPERFAMILY"/>
    <property type="match status" value="1"/>
</dbReference>
<evidence type="ECO:0000256" key="2">
    <source>
        <dbReference type="ARBA" id="ARBA00023157"/>
    </source>
</evidence>
<evidence type="ECO:0000256" key="1">
    <source>
        <dbReference type="ARBA" id="ARBA00022729"/>
    </source>
</evidence>
<keyword evidence="7" id="KW-1185">Reference proteome</keyword>
<dbReference type="OrthoDB" id="9772095at2"/>
<reference evidence="6 7" key="1">
    <citation type="submission" date="2018-07" db="EMBL/GenBank/DDBJ databases">
        <title>Sequencing the genomes of 1000 actinobacteria strains.</title>
        <authorList>
            <person name="Klenk H.-P."/>
        </authorList>
    </citation>
    <scope>NUCLEOTIDE SEQUENCE [LARGE SCALE GENOMIC DNA]</scope>
    <source>
        <strain evidence="6 7">DSM 14442</strain>
    </source>
</reference>
<evidence type="ECO:0000256" key="3">
    <source>
        <dbReference type="SAM" id="MobiDB-lite"/>
    </source>
</evidence>
<dbReference type="Gene3D" id="3.60.21.10">
    <property type="match status" value="1"/>
</dbReference>
<dbReference type="InterPro" id="IPR006558">
    <property type="entry name" value="LamG-like"/>
</dbReference>
<sequence>MTAKRLPLAVLALSVGLTSTGALMPVAAASAAPVAPAVSNATAAVAAPDADLLDVTFEDGTPADAAQGREAVITGDPEIGVDGSLARFTGVFDGDDAYAYALTEADYGQLADGFTVECNFKRDAATTGEDTLCGNKEAGGFAMVVKEDRAAFMIHAEGGYTFAWADIDADTWYHAAGVYDGKTIKLYLDGELAAEAEAGGPMTVPANENAHAVVLGADSGNGAPGQFSTASIDAARLYSSPASADQVAALNAEFAVEVEAPEADVFNVDFADGTSAETAQDLPATTHGAPVIGTDPALGRNTAAFDGDDALLYPFGDQYATLGDSMTVECVFRYDGPLPTSGETNLCANKEAGGFSMTMYAHKLTFAVNTGSYHNAGIEIEPNEWYHAVGVFDGGTKTVKLYVNGELVAENPTANAEIKWPPNAKAHNMVLGADASNGGSQFHANATIASARVFGDSLDAQQIAALNIEAFDGLRDQVAELAGTTPAAGSEMTRATEFTAEWANPGLVAAGTSYTLDGEPIEPGQVIGSGMAAGEHTIAIEGKTVFGLPISESVTFTSGSIPVGGGTETGQGNGKVSLSARAVNPDGGDVTTTFYGGRADVAQGGFQGLVDGTPTTLEFDYTEDTGLEGAGDSLSATAGQMPFQRFDVEVGEAAEGQSVRWAGTVDPSRQVNLLVWNTASETWDELASGRGLNESELVLSGALGAEHLDEAGQASVLVLGEDPFADDLENEVADSFEDPADYDFSLAHFTDTQYLAEGAAEDAYSEEQQAVWADAYTSVAEWIVANAEEKKIDYVAHTGDIMENWHTGSPRADEEEYREIAVEEFEFVSQAQKILDDSEIPNGVTPGNHDNRSGMDVGPDNLYNQYFGPERYEALEQTQGWKDANASYTPWKEGDNDNHYDLFSAGGLDFVAVYLGYDVTDEEIAWASEVLDQYSDRNAMIMTHAQRKPSTNPDGRGATFSHDGAKIDEGLLQKHSNIFLALSGHEHGVDIEVRKDVGTEGNNVVELLADYQFYTVSAEELGLTGVDGRSATDMLQFGSSFFRLLQIDVDNAEMAVDTYSPLLDNFGATEYDDRNRYNGTEDDTRLPIQLETRKTSFATNQVMVTTPTDEEIGEATAKSGWPATIEWAGLTEGETYAWYATSRDAETGEDLAAGETEQMGVFTAVAAGTDTVAPELTVPEAVTLTVGEDFDPLAGVSATDNTDGDVTASVQVIGSVDTSTAGAYTLTYVAEDANGNQAIASRAVVVEEADQPEQPEPVEDFTDNPEGSQFYAPVRWMQEQGITTGYTDGTYRKGKDISRGESVAFIHRYIDPETTGGTEDFTDITESNVFFDEIVWAANAGVTKGYADGKFLPYDRVTRGEFASFLFRAVEPEAGEWDESFSDVAESHPHHEAISWLASAGVSTGYKDGTYKPNDTITRGEVAALMQRYATEVADQG</sequence>
<dbReference type="EMBL" id="QREH01000001">
    <property type="protein sequence ID" value="REE04346.1"/>
    <property type="molecule type" value="Genomic_DNA"/>
</dbReference>
<feature type="domain" description="SLH" evidence="5">
    <location>
        <begin position="1321"/>
        <end position="1376"/>
    </location>
</feature>
<name>A0A3D9LFB8_9MICC</name>
<dbReference type="InterPro" id="IPR001119">
    <property type="entry name" value="SLH_dom"/>
</dbReference>
<dbReference type="GO" id="GO:0005975">
    <property type="term" value="P:carbohydrate metabolic process"/>
    <property type="evidence" value="ECO:0007669"/>
    <property type="project" value="UniProtKB-ARBA"/>
</dbReference>
<dbReference type="RefSeq" id="WP_115932299.1">
    <property type="nucleotide sequence ID" value="NZ_QREH01000001.1"/>
</dbReference>
<dbReference type="Gene3D" id="2.60.120.200">
    <property type="match status" value="2"/>
</dbReference>
<gene>
    <name evidence="6" type="ORF">C8E99_2181</name>
</gene>
<feature type="signal peptide" evidence="4">
    <location>
        <begin position="1"/>
        <end position="31"/>
    </location>
</feature>
<dbReference type="PROSITE" id="PS51272">
    <property type="entry name" value="SLH"/>
    <property type="match status" value="3"/>
</dbReference>
<evidence type="ECO:0000313" key="6">
    <source>
        <dbReference type="EMBL" id="REE04346.1"/>
    </source>
</evidence>
<dbReference type="SUPFAM" id="SSF49899">
    <property type="entry name" value="Concanavalin A-like lectins/glucanases"/>
    <property type="match status" value="2"/>
</dbReference>
<dbReference type="InterPro" id="IPR029052">
    <property type="entry name" value="Metallo-depent_PP-like"/>
</dbReference>
<dbReference type="InterPro" id="IPR032179">
    <property type="entry name" value="Cry22Aa_Ig-like"/>
</dbReference>
<dbReference type="Proteomes" id="UP000256727">
    <property type="component" value="Unassembled WGS sequence"/>
</dbReference>
<keyword evidence="2" id="KW-1015">Disulfide bond</keyword>
<dbReference type="Pfam" id="PF13385">
    <property type="entry name" value="Laminin_G_3"/>
    <property type="match status" value="2"/>
</dbReference>
<protein>
    <submittedName>
        <fullName evidence="6">S-layer family protein</fullName>
    </submittedName>
</protein>